<dbReference type="VEuPathDB" id="FungiDB:RhiirFUN_002698"/>
<dbReference type="EMBL" id="LLXJ01000541">
    <property type="protein sequence ID" value="PKC08461.1"/>
    <property type="molecule type" value="Genomic_DNA"/>
</dbReference>
<organism evidence="1 2">
    <name type="scientific">Rhizophagus irregularis</name>
    <dbReference type="NCBI Taxonomy" id="588596"/>
    <lineage>
        <taxon>Eukaryota</taxon>
        <taxon>Fungi</taxon>
        <taxon>Fungi incertae sedis</taxon>
        <taxon>Mucoromycota</taxon>
        <taxon>Glomeromycotina</taxon>
        <taxon>Glomeromycetes</taxon>
        <taxon>Glomerales</taxon>
        <taxon>Glomeraceae</taxon>
        <taxon>Rhizophagus</taxon>
    </lineage>
</organism>
<dbReference type="Proteomes" id="UP000232722">
    <property type="component" value="Unassembled WGS sequence"/>
</dbReference>
<sequence length="55" mass="6484">MCPDFNPSVIRKMKNHLREIHALLSEKDLSKLYVDPDAVINFLHFAFVPELNFLR</sequence>
<name>A0A2N0PNR8_9GLOM</name>
<evidence type="ECO:0000313" key="2">
    <source>
        <dbReference type="Proteomes" id="UP000232722"/>
    </source>
</evidence>
<accession>A0A2N0PNR8</accession>
<dbReference type="VEuPathDB" id="FungiDB:FUN_002615"/>
<dbReference type="AlphaFoldDB" id="A0A2N0PNR8"/>
<reference evidence="1 2" key="2">
    <citation type="submission" date="2017-09" db="EMBL/GenBank/DDBJ databases">
        <title>Extensive intraspecific genome diversity in a model arbuscular mycorrhizal fungus.</title>
        <authorList>
            <person name="Chen E.C."/>
            <person name="Morin E."/>
            <person name="Beaudet D."/>
            <person name="Noel J."/>
            <person name="Ndikumana S."/>
            <person name="Charron P."/>
            <person name="St-Onge C."/>
            <person name="Giorgi J."/>
            <person name="Grigoriev I.V."/>
            <person name="Roux C."/>
            <person name="Martin F.M."/>
            <person name="Corradi N."/>
        </authorList>
    </citation>
    <scope>NUCLEOTIDE SEQUENCE [LARGE SCALE GENOMIC DNA]</scope>
    <source>
        <strain evidence="1 2">A5</strain>
    </source>
</reference>
<protein>
    <submittedName>
        <fullName evidence="1">Uncharacterized protein</fullName>
    </submittedName>
</protein>
<dbReference type="VEuPathDB" id="FungiDB:RhiirA1_409392"/>
<gene>
    <name evidence="1" type="ORF">RhiirA5_357959</name>
</gene>
<reference evidence="1 2" key="1">
    <citation type="submission" date="2016-04" db="EMBL/GenBank/DDBJ databases">
        <title>Genome analyses suggest a sexual origin of heterokaryosis in a supposedly ancient asexual fungus.</title>
        <authorList>
            <person name="Ropars J."/>
            <person name="Sedzielewska K."/>
            <person name="Noel J."/>
            <person name="Charron P."/>
            <person name="Farinelli L."/>
            <person name="Marton T."/>
            <person name="Kruger M."/>
            <person name="Pelin A."/>
            <person name="Brachmann A."/>
            <person name="Corradi N."/>
        </authorList>
    </citation>
    <scope>NUCLEOTIDE SEQUENCE [LARGE SCALE GENOMIC DNA]</scope>
    <source>
        <strain evidence="1 2">A5</strain>
    </source>
</reference>
<proteinExistence type="predicted"/>
<evidence type="ECO:0000313" key="1">
    <source>
        <dbReference type="EMBL" id="PKC08461.1"/>
    </source>
</evidence>
<comment type="caution">
    <text evidence="1">The sequence shown here is derived from an EMBL/GenBank/DDBJ whole genome shotgun (WGS) entry which is preliminary data.</text>
</comment>